<sequence length="167" mass="17684">MIRLRTRRDGPALMALLRDFHRASGYALPWPADPDAFLTPPGTLAAWVAEGGGEVVGSVLLRELAEPMPKWAVTTGLGASELAVVSRLYVAPAVRRAGLGRRLLAAAQAEAGRLGRRAVADVHAEAAASVALYQAEGWWRVATVGADWQIGPGERTSIHVYLAPGEA</sequence>
<evidence type="ECO:0000313" key="5">
    <source>
        <dbReference type="Proteomes" id="UP000199223"/>
    </source>
</evidence>
<dbReference type="PROSITE" id="PS51186">
    <property type="entry name" value="GNAT"/>
    <property type="match status" value="1"/>
</dbReference>
<keyword evidence="1 4" id="KW-0808">Transferase</keyword>
<dbReference type="InterPro" id="IPR050832">
    <property type="entry name" value="Bact_Acetyltransf"/>
</dbReference>
<dbReference type="Gene3D" id="3.40.630.30">
    <property type="match status" value="1"/>
</dbReference>
<dbReference type="SUPFAM" id="SSF55729">
    <property type="entry name" value="Acyl-CoA N-acyltransferases (Nat)"/>
    <property type="match status" value="1"/>
</dbReference>
<dbReference type="STRING" id="856736.SAMN04488058_11420"/>
<evidence type="ECO:0000256" key="2">
    <source>
        <dbReference type="ARBA" id="ARBA00023315"/>
    </source>
</evidence>
<dbReference type="CDD" id="cd04301">
    <property type="entry name" value="NAT_SF"/>
    <property type="match status" value="1"/>
</dbReference>
<dbReference type="EMBL" id="FNZA01000014">
    <property type="protein sequence ID" value="SEJ67739.1"/>
    <property type="molecule type" value="Genomic_DNA"/>
</dbReference>
<dbReference type="RefSeq" id="WP_245745467.1">
    <property type="nucleotide sequence ID" value="NZ_FNZA01000014.1"/>
</dbReference>
<proteinExistence type="predicted"/>
<keyword evidence="2 4" id="KW-0012">Acyltransferase</keyword>
<organism evidence="4 5">
    <name type="scientific">Deinococcus reticulitermitis</name>
    <dbReference type="NCBI Taxonomy" id="856736"/>
    <lineage>
        <taxon>Bacteria</taxon>
        <taxon>Thermotogati</taxon>
        <taxon>Deinococcota</taxon>
        <taxon>Deinococci</taxon>
        <taxon>Deinococcales</taxon>
        <taxon>Deinococcaceae</taxon>
        <taxon>Deinococcus</taxon>
    </lineage>
</organism>
<protein>
    <submittedName>
        <fullName evidence="4">L-amino acid N-acyltransferase YncA</fullName>
    </submittedName>
</protein>
<evidence type="ECO:0000313" key="4">
    <source>
        <dbReference type="EMBL" id="SEJ67739.1"/>
    </source>
</evidence>
<reference evidence="5" key="1">
    <citation type="submission" date="2016-10" db="EMBL/GenBank/DDBJ databases">
        <authorList>
            <person name="Varghese N."/>
            <person name="Submissions S."/>
        </authorList>
    </citation>
    <scope>NUCLEOTIDE SEQUENCE [LARGE SCALE GENOMIC DNA]</scope>
    <source>
        <strain evidence="5">CGMCC 1.10218</strain>
    </source>
</reference>
<dbReference type="PANTHER" id="PTHR43877:SF2">
    <property type="entry name" value="AMINOALKYLPHOSPHONATE N-ACETYLTRANSFERASE-RELATED"/>
    <property type="match status" value="1"/>
</dbReference>
<dbReference type="InterPro" id="IPR016181">
    <property type="entry name" value="Acyl_CoA_acyltransferase"/>
</dbReference>
<feature type="domain" description="N-acetyltransferase" evidence="3">
    <location>
        <begin position="1"/>
        <end position="167"/>
    </location>
</feature>
<dbReference type="Proteomes" id="UP000199223">
    <property type="component" value="Unassembled WGS sequence"/>
</dbReference>
<gene>
    <name evidence="4" type="ORF">SAMN04488058_11420</name>
</gene>
<accession>A0A1H7AQA7</accession>
<evidence type="ECO:0000256" key="1">
    <source>
        <dbReference type="ARBA" id="ARBA00022679"/>
    </source>
</evidence>
<evidence type="ECO:0000259" key="3">
    <source>
        <dbReference type="PROSITE" id="PS51186"/>
    </source>
</evidence>
<keyword evidence="5" id="KW-1185">Reference proteome</keyword>
<dbReference type="AlphaFoldDB" id="A0A1H7AQA7"/>
<name>A0A1H7AQA7_9DEIO</name>
<dbReference type="Pfam" id="PF00583">
    <property type="entry name" value="Acetyltransf_1"/>
    <property type="match status" value="1"/>
</dbReference>
<dbReference type="GO" id="GO:0016747">
    <property type="term" value="F:acyltransferase activity, transferring groups other than amino-acyl groups"/>
    <property type="evidence" value="ECO:0007669"/>
    <property type="project" value="InterPro"/>
</dbReference>
<dbReference type="PANTHER" id="PTHR43877">
    <property type="entry name" value="AMINOALKYLPHOSPHONATE N-ACETYLTRANSFERASE-RELATED-RELATED"/>
    <property type="match status" value="1"/>
</dbReference>
<dbReference type="InterPro" id="IPR000182">
    <property type="entry name" value="GNAT_dom"/>
</dbReference>